<comment type="similarity">
    <text evidence="2">Belongs to the resistance-nodulation-cell division (RND) (TC 2.A.6) family. MmpL subfamily.</text>
</comment>
<feature type="transmembrane region" description="Helical" evidence="8">
    <location>
        <begin position="246"/>
        <end position="267"/>
    </location>
</feature>
<feature type="region of interest" description="Disordered" evidence="7">
    <location>
        <begin position="750"/>
        <end position="779"/>
    </location>
</feature>
<feature type="transmembrane region" description="Helical" evidence="8">
    <location>
        <begin position="608"/>
        <end position="627"/>
    </location>
</feature>
<feature type="transmembrane region" description="Helical" evidence="8">
    <location>
        <begin position="21"/>
        <end position="42"/>
    </location>
</feature>
<dbReference type="InterPro" id="IPR007829">
    <property type="entry name" value="TM2"/>
</dbReference>
<organism evidence="10 11">
    <name type="scientific">Streptomyces corynorhini</name>
    <dbReference type="NCBI Taxonomy" id="2282652"/>
    <lineage>
        <taxon>Bacteria</taxon>
        <taxon>Bacillati</taxon>
        <taxon>Actinomycetota</taxon>
        <taxon>Actinomycetes</taxon>
        <taxon>Kitasatosporales</taxon>
        <taxon>Streptomycetaceae</taxon>
        <taxon>Streptomyces</taxon>
    </lineage>
</organism>
<dbReference type="Gene3D" id="1.20.1640.10">
    <property type="entry name" value="Multidrug efflux transporter AcrB transmembrane domain"/>
    <property type="match status" value="2"/>
</dbReference>
<keyword evidence="11" id="KW-1185">Reference proteome</keyword>
<evidence type="ECO:0000256" key="8">
    <source>
        <dbReference type="SAM" id="Phobius"/>
    </source>
</evidence>
<dbReference type="GO" id="GO:0005886">
    <property type="term" value="C:plasma membrane"/>
    <property type="evidence" value="ECO:0007669"/>
    <property type="project" value="UniProtKB-SubCell"/>
</dbReference>
<feature type="transmembrane region" description="Helical" evidence="8">
    <location>
        <begin position="196"/>
        <end position="215"/>
    </location>
</feature>
<evidence type="ECO:0000256" key="7">
    <source>
        <dbReference type="SAM" id="MobiDB-lite"/>
    </source>
</evidence>
<evidence type="ECO:0000259" key="9">
    <source>
        <dbReference type="PROSITE" id="PS50156"/>
    </source>
</evidence>
<sequence>MAEGLIARTGHWCFRHRWQVLLIWAAAVALGVLSAGPVFGSLTSGGGTSSMESVQAGAVLDKGSDQGGVVIGVIDGADTAAPAVRKDVRSLAGTLQRMDGVASVVTPYDAGLPAAETAMLTAKDKRGLLVQITLARLDDDAEATAIDTLTDTLHGFAATLADSGQTDARVTVGGEPVMDKQLTEQASEDLSGAESLSLPITLVVLVFIFGGVIAAGLPVLGAVVSIASSMTILLLITRFTSITSDAVTVVTLLGMGLSIDYGLLLVARYREELGGGFAPEEALRRAWATSGRTIAFSALTVAAALSGLLMFDIPELAALGAAGVAIALASMLVALTLTAALVGFARHRIKPPRAARAASAAAAPVVATSTSTSASASSSAAAETGVFAGLARRVQRRPLTTMLVTAVALVAASLPVLSMSMHLSDSGALPRTVESVRVTDQLADRFDLPTVPTVTVVARTDAAALDDWARRWTDAPGVTRVHPAQQAGPGLATVGIDTTGDPEGATARDLVHALRADRPEGGRSWVTGGAAALDDILQQIVDRLPSAIAVTLFAMIVLLFAMTGSVVVPLTAVAMNTLSLGATFGLMSLVFQHGFLAGPLQLLTVDGFSPFTVVCVFAFAFGLSMDYEVFLLGRIKEYVAEGLETDVAVRRGLQHSGRIITSAGLLMVIVFACFVTGRMGSIQQLGLGLATAVAIDATVVRCVLVPAVMTLLGRANWWAPAPLKRLHRYIGLNETVLPAAVPVTAPAPVPAPAPLRQPEWQPEPVQRPEPVRTGPPHRSATQLLTKPQVETETAVRTEAAVRTETAVQADTAVQTEAPAETPVRRKRAWVAYLWWFPLGLFGAHHFYLGRTGRGVLYLCTVGLLGLGWLIDPFLLPGQVRRANADRRSQG</sequence>
<keyword evidence="4 8" id="KW-0812">Transmembrane</keyword>
<comment type="subcellular location">
    <subcellularLocation>
        <location evidence="1">Cell membrane</location>
        <topology evidence="1">Multi-pass membrane protein</topology>
    </subcellularLocation>
</comment>
<dbReference type="Proteomes" id="UP000253741">
    <property type="component" value="Unassembled WGS sequence"/>
</dbReference>
<keyword evidence="3" id="KW-1003">Cell membrane</keyword>
<dbReference type="Pfam" id="PF05154">
    <property type="entry name" value="TM2"/>
    <property type="match status" value="1"/>
</dbReference>
<gene>
    <name evidence="10" type="ORF">DVH02_10350</name>
</gene>
<dbReference type="PANTHER" id="PTHR33406:SF11">
    <property type="entry name" value="MEMBRANE PROTEIN SCO6666-RELATED"/>
    <property type="match status" value="1"/>
</dbReference>
<proteinExistence type="inferred from homology"/>
<evidence type="ECO:0000256" key="1">
    <source>
        <dbReference type="ARBA" id="ARBA00004651"/>
    </source>
</evidence>
<feature type="transmembrane region" description="Helical" evidence="8">
    <location>
        <begin position="577"/>
        <end position="596"/>
    </location>
</feature>
<dbReference type="EMBL" id="QQNA01000066">
    <property type="protein sequence ID" value="RDG38194.1"/>
    <property type="molecule type" value="Genomic_DNA"/>
</dbReference>
<feature type="transmembrane region" description="Helical" evidence="8">
    <location>
        <begin position="659"/>
        <end position="679"/>
    </location>
</feature>
<evidence type="ECO:0000256" key="2">
    <source>
        <dbReference type="ARBA" id="ARBA00010157"/>
    </source>
</evidence>
<dbReference type="Pfam" id="PF03176">
    <property type="entry name" value="MMPL"/>
    <property type="match status" value="2"/>
</dbReference>
<feature type="transmembrane region" description="Helical" evidence="8">
    <location>
        <begin position="547"/>
        <end position="570"/>
    </location>
</feature>
<name>A0A370BD77_9ACTN</name>
<dbReference type="InterPro" id="IPR050545">
    <property type="entry name" value="Mycobact_MmpL"/>
</dbReference>
<evidence type="ECO:0000256" key="6">
    <source>
        <dbReference type="ARBA" id="ARBA00023136"/>
    </source>
</evidence>
<dbReference type="PANTHER" id="PTHR33406">
    <property type="entry name" value="MEMBRANE PROTEIN MJ1562-RELATED"/>
    <property type="match status" value="1"/>
</dbReference>
<accession>A0A370BD77</accession>
<evidence type="ECO:0000256" key="5">
    <source>
        <dbReference type="ARBA" id="ARBA00022989"/>
    </source>
</evidence>
<feature type="transmembrane region" description="Helical" evidence="8">
    <location>
        <begin position="317"/>
        <end position="344"/>
    </location>
</feature>
<dbReference type="RefSeq" id="WP_114623479.1">
    <property type="nucleotide sequence ID" value="NZ_QQNA01000066.1"/>
</dbReference>
<protein>
    <submittedName>
        <fullName evidence="10">NINE protein</fullName>
    </submittedName>
</protein>
<dbReference type="AlphaFoldDB" id="A0A370BD77"/>
<keyword evidence="5 8" id="KW-1133">Transmembrane helix</keyword>
<comment type="caution">
    <text evidence="10">The sequence shown here is derived from an EMBL/GenBank/DDBJ whole genome shotgun (WGS) entry which is preliminary data.</text>
</comment>
<dbReference type="InterPro" id="IPR000731">
    <property type="entry name" value="SSD"/>
</dbReference>
<feature type="transmembrane region" description="Helical" evidence="8">
    <location>
        <begin position="829"/>
        <end position="848"/>
    </location>
</feature>
<dbReference type="InterPro" id="IPR004869">
    <property type="entry name" value="MMPL_dom"/>
</dbReference>
<evidence type="ECO:0000313" key="11">
    <source>
        <dbReference type="Proteomes" id="UP000253741"/>
    </source>
</evidence>
<feature type="transmembrane region" description="Helical" evidence="8">
    <location>
        <begin position="293"/>
        <end position="311"/>
    </location>
</feature>
<dbReference type="SUPFAM" id="SSF82866">
    <property type="entry name" value="Multidrug efflux transporter AcrB transmembrane domain"/>
    <property type="match status" value="2"/>
</dbReference>
<reference evidence="10 11" key="1">
    <citation type="submission" date="2018-07" db="EMBL/GenBank/DDBJ databases">
        <title>Streptomyces species from bats.</title>
        <authorList>
            <person name="Dunlap C."/>
        </authorList>
    </citation>
    <scope>NUCLEOTIDE SEQUENCE [LARGE SCALE GENOMIC DNA]</scope>
    <source>
        <strain evidence="10 11">AC230</strain>
    </source>
</reference>
<evidence type="ECO:0000256" key="3">
    <source>
        <dbReference type="ARBA" id="ARBA00022475"/>
    </source>
</evidence>
<feature type="transmembrane region" description="Helical" evidence="8">
    <location>
        <begin position="402"/>
        <end position="423"/>
    </location>
</feature>
<dbReference type="PROSITE" id="PS50156">
    <property type="entry name" value="SSD"/>
    <property type="match status" value="1"/>
</dbReference>
<evidence type="ECO:0000313" key="10">
    <source>
        <dbReference type="EMBL" id="RDG38194.1"/>
    </source>
</evidence>
<feature type="domain" description="SSD" evidence="9">
    <location>
        <begin position="219"/>
        <end position="344"/>
    </location>
</feature>
<keyword evidence="6 8" id="KW-0472">Membrane</keyword>
<feature type="transmembrane region" description="Helical" evidence="8">
    <location>
        <begin position="222"/>
        <end position="240"/>
    </location>
</feature>
<dbReference type="OrthoDB" id="7051771at2"/>
<feature type="transmembrane region" description="Helical" evidence="8">
    <location>
        <begin position="854"/>
        <end position="875"/>
    </location>
</feature>
<evidence type="ECO:0000256" key="4">
    <source>
        <dbReference type="ARBA" id="ARBA00022692"/>
    </source>
</evidence>